<feature type="compositionally biased region" description="Basic and acidic residues" evidence="3">
    <location>
        <begin position="1240"/>
        <end position="1249"/>
    </location>
</feature>
<feature type="compositionally biased region" description="Low complexity" evidence="3">
    <location>
        <begin position="1143"/>
        <end position="1159"/>
    </location>
</feature>
<evidence type="ECO:0000256" key="3">
    <source>
        <dbReference type="SAM" id="MobiDB-lite"/>
    </source>
</evidence>
<evidence type="ECO:0000256" key="4">
    <source>
        <dbReference type="SAM" id="SignalP"/>
    </source>
</evidence>
<dbReference type="PROSITE" id="PS01180">
    <property type="entry name" value="CUB"/>
    <property type="match status" value="3"/>
</dbReference>
<evidence type="ECO:0000313" key="7">
    <source>
        <dbReference type="Proteomes" id="UP000789390"/>
    </source>
</evidence>
<dbReference type="Proteomes" id="UP000789390">
    <property type="component" value="Unassembled WGS sequence"/>
</dbReference>
<gene>
    <name evidence="6" type="ORF">DGAL_LOCUS10452</name>
</gene>
<evidence type="ECO:0000259" key="5">
    <source>
        <dbReference type="PROSITE" id="PS01180"/>
    </source>
</evidence>
<feature type="disulfide bond" evidence="2">
    <location>
        <begin position="173"/>
        <end position="190"/>
    </location>
</feature>
<evidence type="ECO:0000313" key="6">
    <source>
        <dbReference type="EMBL" id="CAH0107161.1"/>
    </source>
</evidence>
<feature type="compositionally biased region" description="Low complexity" evidence="3">
    <location>
        <begin position="636"/>
        <end position="673"/>
    </location>
</feature>
<feature type="region of interest" description="Disordered" evidence="3">
    <location>
        <begin position="1191"/>
        <end position="1213"/>
    </location>
</feature>
<feature type="domain" description="CUB" evidence="5">
    <location>
        <begin position="364"/>
        <end position="451"/>
    </location>
</feature>
<feature type="region of interest" description="Disordered" evidence="3">
    <location>
        <begin position="631"/>
        <end position="673"/>
    </location>
</feature>
<feature type="region of interest" description="Disordered" evidence="3">
    <location>
        <begin position="22"/>
        <end position="104"/>
    </location>
</feature>
<feature type="compositionally biased region" description="Basic residues" evidence="3">
    <location>
        <begin position="323"/>
        <end position="335"/>
    </location>
</feature>
<feature type="region of interest" description="Disordered" evidence="3">
    <location>
        <begin position="1143"/>
        <end position="1167"/>
    </location>
</feature>
<accession>A0A8J2WH87</accession>
<feature type="domain" description="CUB" evidence="5">
    <location>
        <begin position="106"/>
        <end position="192"/>
    </location>
</feature>
<feature type="signal peptide" evidence="4">
    <location>
        <begin position="1"/>
        <end position="18"/>
    </location>
</feature>
<feature type="compositionally biased region" description="Low complexity" evidence="3">
    <location>
        <begin position="336"/>
        <end position="356"/>
    </location>
</feature>
<feature type="region of interest" description="Disordered" evidence="3">
    <location>
        <begin position="314"/>
        <end position="356"/>
    </location>
</feature>
<comment type="caution">
    <text evidence="2">Lacks conserved residue(s) required for the propagation of feature annotation.</text>
</comment>
<protein>
    <recommendedName>
        <fullName evidence="5">CUB domain-containing protein</fullName>
    </recommendedName>
</protein>
<dbReference type="InterPro" id="IPR000859">
    <property type="entry name" value="CUB_dom"/>
</dbReference>
<evidence type="ECO:0000256" key="1">
    <source>
        <dbReference type="ARBA" id="ARBA00023157"/>
    </source>
</evidence>
<dbReference type="EMBL" id="CAKKLH010000257">
    <property type="protein sequence ID" value="CAH0107161.1"/>
    <property type="molecule type" value="Genomic_DNA"/>
</dbReference>
<keyword evidence="4" id="KW-0732">Signal</keyword>
<organism evidence="6 7">
    <name type="scientific">Daphnia galeata</name>
    <dbReference type="NCBI Taxonomy" id="27404"/>
    <lineage>
        <taxon>Eukaryota</taxon>
        <taxon>Metazoa</taxon>
        <taxon>Ecdysozoa</taxon>
        <taxon>Arthropoda</taxon>
        <taxon>Crustacea</taxon>
        <taxon>Branchiopoda</taxon>
        <taxon>Diplostraca</taxon>
        <taxon>Cladocera</taxon>
        <taxon>Anomopoda</taxon>
        <taxon>Daphniidae</taxon>
        <taxon>Daphnia</taxon>
    </lineage>
</organism>
<feature type="region of interest" description="Disordered" evidence="3">
    <location>
        <begin position="687"/>
        <end position="782"/>
    </location>
</feature>
<name>A0A8J2WH87_9CRUS</name>
<keyword evidence="1 2" id="KW-1015">Disulfide bond</keyword>
<evidence type="ECO:0000256" key="2">
    <source>
        <dbReference type="PROSITE-ProRule" id="PRU00059"/>
    </source>
</evidence>
<reference evidence="6" key="1">
    <citation type="submission" date="2021-11" db="EMBL/GenBank/DDBJ databases">
        <authorList>
            <person name="Schell T."/>
        </authorList>
    </citation>
    <scope>NUCLEOTIDE SEQUENCE</scope>
    <source>
        <strain evidence="6">M5</strain>
    </source>
</reference>
<proteinExistence type="predicted"/>
<feature type="region of interest" description="Disordered" evidence="3">
    <location>
        <begin position="1382"/>
        <end position="1412"/>
    </location>
</feature>
<feature type="compositionally biased region" description="Low complexity" evidence="3">
    <location>
        <begin position="1389"/>
        <end position="1405"/>
    </location>
</feature>
<feature type="domain" description="CUB" evidence="5">
    <location>
        <begin position="963"/>
        <end position="1045"/>
    </location>
</feature>
<feature type="disulfide bond" evidence="2">
    <location>
        <begin position="432"/>
        <end position="449"/>
    </location>
</feature>
<comment type="caution">
    <text evidence="6">The sequence shown here is derived from an EMBL/GenBank/DDBJ whole genome shotgun (WGS) entry which is preliminary data.</text>
</comment>
<feature type="chain" id="PRO_5035310119" description="CUB domain-containing protein" evidence="4">
    <location>
        <begin position="19"/>
        <end position="1449"/>
    </location>
</feature>
<feature type="disulfide bond" evidence="2">
    <location>
        <begin position="1026"/>
        <end position="1043"/>
    </location>
</feature>
<feature type="compositionally biased region" description="Low complexity" evidence="3">
    <location>
        <begin position="1191"/>
        <end position="1212"/>
    </location>
</feature>
<feature type="region of interest" description="Disordered" evidence="3">
    <location>
        <begin position="1233"/>
        <end position="1261"/>
    </location>
</feature>
<feature type="compositionally biased region" description="Low complexity" evidence="3">
    <location>
        <begin position="697"/>
        <end position="742"/>
    </location>
</feature>
<feature type="compositionally biased region" description="Low complexity" evidence="3">
    <location>
        <begin position="769"/>
        <end position="780"/>
    </location>
</feature>
<sequence length="1449" mass="160886">MRHLVVFFICFVFSFTLAEHSGSVEKNKPQNSSHITIPPVTLTTSLNETGYDEDYSRKNSRPEGGSSTTNNPVVKRPSTTSTRRPARPTKRPVEGPVHSWDQADTCGGNILVPLSNNQNDTVIEETYQSTNFPIARTYPLICTWNIKVSKNCRHGRIVLRLDERSRLPNDKECANGYIRVSPFMKEAKICGRIGDVPPLEWHVEDQKPEVVTISMRNIGLEEDKSAGLFFTLQGECLPYDSNLTTNDTNMNSANNLWLRQLWKNSAAVGGPTVFIPEVNLANIIPWMENGFDQPNPATLPPSTTLSTVTVVNNIDNNLSRPPTTRRPRPTRRPITRRPSLTTVQPDTTTATTPRPVTFDQYDTCGGTIHVPLIFDRLSFSSQNHFHESSHFFSGRNFPLICTWNVKVSPICRRARVTMRLDLRSRLADVDGCTKGYFTVSPIMKEAKICGRIGTVPPFQWYVDVEKPQDVSVVMETIGLNDGRSEGLSFSLQSECISNRPDIKKIDVEIENYWSNSRWMNRVWEESAKGEGARIVTPGFYSSTTTVTSDVSDVSNNFGDQLDIPWLVSNQTSNDTIKSTNSSSGQVSNVSSHDEIVIPATTFVQSLTVPANNLQPTVSYDTSTMPWLILKSPSSQSPLETSTTLASPSTSDLPTTTTPHQTTTIPSSTTVSPTEWTTELVTSKISIHPVPLPNTTDTPLSSTTVRPSTTTKRSTTRLTTSTNNNTTSSTAVRVPTTTPTIRPQTKRQTTRKSGPTVAKTTPVPKSPVVANSNSKAAANGAQQPSVSNYDVDVVFAIDEAISYITAQLEELKKRSVSIQPLKHLNNHLLSGRFIAQLCLNQHESYATLLHSSLSSLLTSAVLLSVQFNVLQFAMDETTQRKGQTPFLRTTSNTKSQSSITVTDPEYSADNHHLVPGTIIRSGQRFVYPSAESHQENEAPRRFGSSTTTASLAVDSWDRSSADTCGGTVNVPLSFDRLTTFESSQFPEERAYPLICTWNVKVPNKKCGLARITMRVDGRSRLPDVDGCTKGFYHVYPFMKEAKICGRIGDVPPFQWYVDVQQPENVTIVMENIGLSDRNPEGLSFTLQGECVDDMTMRIDKENFRFSRRWINRLMEDEEAGDGPRVTINSKSGAGINRQTTVTPLRTTTTPSTTTTTTTTTQRPAISNGDNIPWFHLQSPESNHPTDSVIYFPPSSTTKTIRRTSSTTVRPPTTYLNHNQDIPWLILKSPQQADDSSSFEIYPHKNDDKQNDNNVKQTQQETTLSTKNPYWLALKSAYLRNVTLNKSTPSPSYTKAYYSKDQMKNSRSPLKSQMIVKTKVTPDPPVTKTEFVPTTGSLILTSLPTTTIATPTTSIAETTPNVISYSTQQQQSTTLNQNEFNSVPTFPASKETTATTTVVTSPAPTEPSLDEVSPENDANISYISLNGQKFIFSKLQRMFKRTYDKLRKIMS</sequence>
<dbReference type="OrthoDB" id="6371806at2759"/>
<feature type="compositionally biased region" description="Polar residues" evidence="3">
    <location>
        <begin position="29"/>
        <end position="48"/>
    </location>
</feature>
<keyword evidence="7" id="KW-1185">Reference proteome</keyword>